<dbReference type="CDD" id="cd06224">
    <property type="entry name" value="REM"/>
    <property type="match status" value="1"/>
</dbReference>
<evidence type="ECO:0000256" key="8">
    <source>
        <dbReference type="SAM" id="MobiDB-lite"/>
    </source>
</evidence>
<evidence type="ECO:0000259" key="10">
    <source>
        <dbReference type="PROSITE" id="PS50081"/>
    </source>
</evidence>
<reference evidence="13 14" key="1">
    <citation type="submission" date="2021-05" db="EMBL/GenBank/DDBJ databases">
        <authorList>
            <person name="Zahm M."/>
            <person name="Klopp C."/>
            <person name="Cabau C."/>
            <person name="Kuhl H."/>
            <person name="Suciu R."/>
            <person name="Ciorpac M."/>
            <person name="Holostenco D."/>
            <person name="Gessner J."/>
            <person name="Wuertz S."/>
            <person name="Hohne C."/>
            <person name="Stock M."/>
            <person name="Gislard M."/>
            <person name="Lluch J."/>
            <person name="Milhes M."/>
            <person name="Lampietro C."/>
            <person name="Lopez Roques C."/>
            <person name="Donnadieu C."/>
            <person name="Du K."/>
            <person name="Schartl M."/>
            <person name="Guiguen Y."/>
        </authorList>
    </citation>
    <scope>NUCLEOTIDE SEQUENCE [LARGE SCALE GENOMIC DNA]</scope>
    <source>
        <strain evidence="13">Hh-F2</strain>
        <tissue evidence="13">Blood</tissue>
    </source>
</reference>
<feature type="region of interest" description="Disordered" evidence="8">
    <location>
        <begin position="616"/>
        <end position="701"/>
    </location>
</feature>
<dbReference type="PROSITE" id="PS50212">
    <property type="entry name" value="RASGEF_NTER"/>
    <property type="match status" value="1"/>
</dbReference>
<feature type="domain" description="Phorbol-ester/DAG-type" evidence="10">
    <location>
        <begin position="561"/>
        <end position="611"/>
    </location>
</feature>
<keyword evidence="2 7" id="KW-0344">Guanine-nucleotide releasing factor</keyword>
<protein>
    <submittedName>
        <fullName evidence="13">RAS guanyl-releasing protein 1-like isoform X1</fullName>
    </submittedName>
</protein>
<feature type="region of interest" description="Disordered" evidence="8">
    <location>
        <begin position="1"/>
        <end position="33"/>
    </location>
</feature>
<dbReference type="PROSITE" id="PS50222">
    <property type="entry name" value="EF_HAND_2"/>
    <property type="match status" value="1"/>
</dbReference>
<comment type="caution">
    <text evidence="13">The sequence shown here is derived from an EMBL/GenBank/DDBJ whole genome shotgun (WGS) entry which is preliminary data.</text>
</comment>
<proteinExistence type="inferred from homology"/>
<dbReference type="Gene3D" id="1.20.870.10">
    <property type="entry name" value="Son of sevenless (SoS) protein Chain: S domain 1"/>
    <property type="match status" value="1"/>
</dbReference>
<feature type="compositionally biased region" description="Polar residues" evidence="8">
    <location>
        <begin position="631"/>
        <end position="642"/>
    </location>
</feature>
<dbReference type="CDD" id="cd00155">
    <property type="entry name" value="RasGEF"/>
    <property type="match status" value="1"/>
</dbReference>
<dbReference type="InterPro" id="IPR023578">
    <property type="entry name" value="Ras_GEF_dom_sf"/>
</dbReference>
<dbReference type="PANTHER" id="PTHR23113:SF157">
    <property type="entry name" value="RAS GUANYL-RELEASING PROTEIN 4"/>
    <property type="match status" value="1"/>
</dbReference>
<gene>
    <name evidence="13" type="ORF">HHUSO_G8906</name>
</gene>
<keyword evidence="5" id="KW-0862">Zinc</keyword>
<dbReference type="SMART" id="SM00147">
    <property type="entry name" value="RasGEF"/>
    <property type="match status" value="1"/>
</dbReference>
<dbReference type="PROSITE" id="PS00479">
    <property type="entry name" value="ZF_DAG_PE_1"/>
    <property type="match status" value="1"/>
</dbReference>
<evidence type="ECO:0000259" key="12">
    <source>
        <dbReference type="PROSITE" id="PS50222"/>
    </source>
</evidence>
<dbReference type="PANTHER" id="PTHR23113">
    <property type="entry name" value="GUANINE NUCLEOTIDE EXCHANGE FACTOR"/>
    <property type="match status" value="1"/>
</dbReference>
<evidence type="ECO:0000256" key="4">
    <source>
        <dbReference type="ARBA" id="ARBA00022771"/>
    </source>
</evidence>
<dbReference type="Gene3D" id="1.10.840.10">
    <property type="entry name" value="Ras guanine-nucleotide exchange factors catalytic domain"/>
    <property type="match status" value="1"/>
</dbReference>
<dbReference type="Pfam" id="PF00617">
    <property type="entry name" value="RasGEF"/>
    <property type="match status" value="1"/>
</dbReference>
<dbReference type="PROSITE" id="PS00018">
    <property type="entry name" value="EF_HAND_1"/>
    <property type="match status" value="1"/>
</dbReference>
<evidence type="ECO:0000256" key="5">
    <source>
        <dbReference type="ARBA" id="ARBA00022833"/>
    </source>
</evidence>
<dbReference type="SUPFAM" id="SSF48366">
    <property type="entry name" value="Ras GEF"/>
    <property type="match status" value="1"/>
</dbReference>
<feature type="compositionally biased region" description="Basic residues" evidence="8">
    <location>
        <begin position="1"/>
        <end position="10"/>
    </location>
</feature>
<evidence type="ECO:0000256" key="3">
    <source>
        <dbReference type="ARBA" id="ARBA00022723"/>
    </source>
</evidence>
<evidence type="ECO:0000259" key="9">
    <source>
        <dbReference type="PROSITE" id="PS50009"/>
    </source>
</evidence>
<dbReference type="EMBL" id="JAHFZB010000007">
    <property type="protein sequence ID" value="KAK6487665.1"/>
    <property type="molecule type" value="Genomic_DNA"/>
</dbReference>
<dbReference type="InterPro" id="IPR002048">
    <property type="entry name" value="EF_hand_dom"/>
</dbReference>
<keyword evidence="4" id="KW-0863">Zinc-finger</keyword>
<evidence type="ECO:0000256" key="7">
    <source>
        <dbReference type="PROSITE-ProRule" id="PRU00168"/>
    </source>
</evidence>
<comment type="similarity">
    <text evidence="1">Belongs to the RASGRP family.</text>
</comment>
<evidence type="ECO:0000256" key="1">
    <source>
        <dbReference type="ARBA" id="ARBA00009566"/>
    </source>
</evidence>
<dbReference type="PRINTS" id="PR00008">
    <property type="entry name" value="DAGPEDOMAIN"/>
</dbReference>
<dbReference type="Gene3D" id="3.30.60.20">
    <property type="match status" value="1"/>
</dbReference>
<dbReference type="Gene3D" id="1.10.238.10">
    <property type="entry name" value="EF-hand"/>
    <property type="match status" value="1"/>
</dbReference>
<dbReference type="InterPro" id="IPR036964">
    <property type="entry name" value="RASGEF_cat_dom_sf"/>
</dbReference>
<dbReference type="InterPro" id="IPR001895">
    <property type="entry name" value="RASGEF_cat_dom"/>
</dbReference>
<feature type="domain" description="EF-hand" evidence="12">
    <location>
        <begin position="490"/>
        <end position="525"/>
    </location>
</feature>
<dbReference type="InterPro" id="IPR011992">
    <property type="entry name" value="EF-hand-dom_pair"/>
</dbReference>
<keyword evidence="6" id="KW-0106">Calcium</keyword>
<name>A0ABR0ZS76_HUSHU</name>
<keyword evidence="14" id="KW-1185">Reference proteome</keyword>
<dbReference type="InterPro" id="IPR020454">
    <property type="entry name" value="DAG/PE-bd"/>
</dbReference>
<dbReference type="SMART" id="SM00109">
    <property type="entry name" value="C1"/>
    <property type="match status" value="1"/>
</dbReference>
<organism evidence="13 14">
    <name type="scientific">Huso huso</name>
    <name type="common">Beluga</name>
    <name type="synonym">Acipenser huso</name>
    <dbReference type="NCBI Taxonomy" id="61971"/>
    <lineage>
        <taxon>Eukaryota</taxon>
        <taxon>Metazoa</taxon>
        <taxon>Chordata</taxon>
        <taxon>Craniata</taxon>
        <taxon>Vertebrata</taxon>
        <taxon>Euteleostomi</taxon>
        <taxon>Actinopterygii</taxon>
        <taxon>Chondrostei</taxon>
        <taxon>Acipenseriformes</taxon>
        <taxon>Acipenseridae</taxon>
        <taxon>Huso</taxon>
    </lineage>
</organism>
<dbReference type="InterPro" id="IPR002219">
    <property type="entry name" value="PKC_DAG/PE"/>
</dbReference>
<dbReference type="InterPro" id="IPR046349">
    <property type="entry name" value="C1-like_sf"/>
</dbReference>
<dbReference type="InterPro" id="IPR008937">
    <property type="entry name" value="Ras-like_GEF"/>
</dbReference>
<dbReference type="InterPro" id="IPR018247">
    <property type="entry name" value="EF_Hand_1_Ca_BS"/>
</dbReference>
<dbReference type="PROSITE" id="PS50081">
    <property type="entry name" value="ZF_DAG_PE_2"/>
    <property type="match status" value="1"/>
</dbReference>
<dbReference type="SUPFAM" id="SSF57889">
    <property type="entry name" value="Cysteine-rich domain"/>
    <property type="match status" value="1"/>
</dbReference>
<sequence length="773" mass="86999">MNRRDSKRKSHQECSSPVVGGSGRGKGVPRNIRRRMTCPSPQEINRAKAMMSSMGTLTKGASLEELIERCVQSFDLEGKLCRVGQVVHMTLMMHCWVVPSSVLAKKLLSLYPSGGGRGGGGVFLDPGLTYRDCPMDRRDQVRPRICFFVRYWITQFPVAFKGDAKLEEVMADFWEMVKNEGEETHCQLIDTANILPHDWSRKFTLQGTPTCVKKRKVSLLFDHLEPDELAEHLSYLEFKNFCRVSYLDYRSYVVHGSVRDNPALERSVSLCNGISQWVQLMILSRPKPQQRAEVFIKFIRVAQKLRQLQNFNTLMAVIGGLSHSSISRLKETSSILPQDVNKALSEMTDLLSSSSNYGWYRRVYADCSGFKIPILGVHLKDLVSLNEALPDYLEDNKINLSKLQHVYSNVNELLQVQSATPPFQANKDLLHLLTLSLDLYYTEDEIYELSYAKEPRNPKIQPATPAKPPVIADWASGVAPRHNPATISKHVKQMVDSVIQNYDHNQDGYIAQEDFEKIAASFPFSYCPQDREREGLISRDEITSYLMRGISICAKLGLNFVHNFQETTYKKPTFCDTCNGFLWGVIKQGYRCRDCGVNCHRHCKDVVPQECKTFKMSTSDSSFPSCPSTPAGSDTNNKSHSWSSEEETFVFPHGDGVEPGEDPRDHTTLPGGGGPALRTPVRSDRSTQTKPGVWREAGGSEDTQLDSAALLDRLQAAEKVMERLTLENAAHCTTHSCLQGELRARESSLITEPSVSLLLGKMETLHLRRDSKT</sequence>
<dbReference type="SMART" id="SM00229">
    <property type="entry name" value="RasGEFN"/>
    <property type="match status" value="1"/>
</dbReference>
<evidence type="ECO:0000256" key="6">
    <source>
        <dbReference type="ARBA" id="ARBA00022837"/>
    </source>
</evidence>
<accession>A0ABR0ZS76</accession>
<dbReference type="SUPFAM" id="SSF47473">
    <property type="entry name" value="EF-hand"/>
    <property type="match status" value="1"/>
</dbReference>
<feature type="domain" description="N-terminal Ras-GEF" evidence="11">
    <location>
        <begin position="54"/>
        <end position="196"/>
    </location>
</feature>
<dbReference type="InterPro" id="IPR000651">
    <property type="entry name" value="Ras-like_Gua-exchang_fac_N"/>
</dbReference>
<feature type="domain" description="Ras-GEF" evidence="9">
    <location>
        <begin position="225"/>
        <end position="456"/>
    </location>
</feature>
<dbReference type="Proteomes" id="UP001369086">
    <property type="component" value="Unassembled WGS sequence"/>
</dbReference>
<feature type="compositionally biased region" description="Low complexity" evidence="8">
    <location>
        <begin position="617"/>
        <end position="630"/>
    </location>
</feature>
<evidence type="ECO:0000256" key="2">
    <source>
        <dbReference type="ARBA" id="ARBA00022658"/>
    </source>
</evidence>
<dbReference type="PROSITE" id="PS50009">
    <property type="entry name" value="RASGEF_CAT"/>
    <property type="match status" value="1"/>
</dbReference>
<dbReference type="Pfam" id="PF00130">
    <property type="entry name" value="C1_1"/>
    <property type="match status" value="1"/>
</dbReference>
<evidence type="ECO:0000313" key="14">
    <source>
        <dbReference type="Proteomes" id="UP001369086"/>
    </source>
</evidence>
<keyword evidence="3" id="KW-0479">Metal-binding</keyword>
<evidence type="ECO:0000313" key="13">
    <source>
        <dbReference type="EMBL" id="KAK6487665.1"/>
    </source>
</evidence>
<evidence type="ECO:0000259" key="11">
    <source>
        <dbReference type="PROSITE" id="PS50212"/>
    </source>
</evidence>